<evidence type="ECO:0000313" key="1">
    <source>
        <dbReference type="EMBL" id="CAD9360082.1"/>
    </source>
</evidence>
<protein>
    <submittedName>
        <fullName evidence="1">Uncharacterized protein</fullName>
    </submittedName>
</protein>
<dbReference type="InterPro" id="IPR037140">
    <property type="entry name" value="VHL_beta_dom_sf"/>
</dbReference>
<organism evidence="1">
    <name type="scientific">Trieres chinensis</name>
    <name type="common">Marine centric diatom</name>
    <name type="synonym">Odontella sinensis</name>
    <dbReference type="NCBI Taxonomy" id="1514140"/>
    <lineage>
        <taxon>Eukaryota</taxon>
        <taxon>Sar</taxon>
        <taxon>Stramenopiles</taxon>
        <taxon>Ochrophyta</taxon>
        <taxon>Bacillariophyta</taxon>
        <taxon>Mediophyceae</taxon>
        <taxon>Biddulphiophycidae</taxon>
        <taxon>Eupodiscales</taxon>
        <taxon>Parodontellaceae</taxon>
        <taxon>Trieres</taxon>
    </lineage>
</organism>
<dbReference type="EMBL" id="HBGO01035282">
    <property type="protein sequence ID" value="CAD9360082.1"/>
    <property type="molecule type" value="Transcribed_RNA"/>
</dbReference>
<name>A0A7S2A823_TRICV</name>
<dbReference type="Gene3D" id="2.60.40.780">
    <property type="entry name" value="von Hippel-Lindau disease tumour suppressor, beta domain"/>
    <property type="match status" value="1"/>
</dbReference>
<accession>A0A7S2A823</accession>
<reference evidence="1" key="1">
    <citation type="submission" date="2021-01" db="EMBL/GenBank/DDBJ databases">
        <authorList>
            <person name="Corre E."/>
            <person name="Pelletier E."/>
            <person name="Niang G."/>
            <person name="Scheremetjew M."/>
            <person name="Finn R."/>
            <person name="Kale V."/>
            <person name="Holt S."/>
            <person name="Cochrane G."/>
            <person name="Meng A."/>
            <person name="Brown T."/>
            <person name="Cohen L."/>
        </authorList>
    </citation>
    <scope>NUCLEOTIDE SEQUENCE</scope>
    <source>
        <strain evidence="1">Grunow 1884</strain>
    </source>
</reference>
<gene>
    <name evidence="1" type="ORF">OSIN01602_LOCUS20384</name>
</gene>
<proteinExistence type="predicted"/>
<dbReference type="AlphaFoldDB" id="A0A7S2A823"/>
<sequence>MERGTDRAVVHAMLPVYRRRAGSEDEDPSGAKLKAWVESTCQMVEFGFINYHKPESKPQVAIFWINQKGDKIPNGHIGWGEKRTNFMKTYLGHQFVFEDVQTGEVLLEHTIEFTGVRAIGEYRSSIEPGADKSSEVHDGVAGMWNSHFSVRRTFTELGFSKGRLPDDVFASMGAFNYNNDKYKSLEELTGVFLNTWEQDVKFIQIPWDLKVVWQTRIKELVEAWAGCDLENTDMYGLRRYDEGARLLTHVDRITTHAASVIINVAQGNLSQPWTVEVHDHADRLHEVVMEPGDIVYYESAKCLHGRNTPLTGNGAYYTNVFSHYRPTGDPEWYLRDNPDGTPDPLIDVGECELVGPPDAYSSGSVQCDDPRIGLHLSPSMFTAKSGEDLFHWWQRVGGGLSEEREGHHSEL</sequence>